<keyword evidence="2" id="KW-1185">Reference proteome</keyword>
<sequence length="76" mass="8501">MGEISLCEVDLVTTDPNLLSCCYCHMLHSLHVAHCMGHYIISSDALPGPEITQLDWRDSKDSFRSKILGSVQPLRD</sequence>
<gene>
    <name evidence="1" type="ORF">R3I93_022478</name>
</gene>
<name>A0AAN9C406_9TELE</name>
<reference evidence="1 2" key="1">
    <citation type="submission" date="2024-02" db="EMBL/GenBank/DDBJ databases">
        <title>Chromosome-level genome assembly of the Eurasian Minnow (Phoxinus phoxinus).</title>
        <authorList>
            <person name="Oriowo T.O."/>
            <person name="Martin S."/>
            <person name="Stange M."/>
            <person name="Chrysostomakis Y."/>
            <person name="Brown T."/>
            <person name="Winkler S."/>
            <person name="Kukowka S."/>
            <person name="Myers E.W."/>
            <person name="Bohne A."/>
        </authorList>
    </citation>
    <scope>NUCLEOTIDE SEQUENCE [LARGE SCALE GENOMIC DNA]</scope>
    <source>
        <strain evidence="1">ZFMK-TIS-60720</strain>
        <tissue evidence="1">Whole Organism</tissue>
    </source>
</reference>
<proteinExistence type="predicted"/>
<accession>A0AAN9C406</accession>
<evidence type="ECO:0000313" key="2">
    <source>
        <dbReference type="Proteomes" id="UP001364617"/>
    </source>
</evidence>
<organism evidence="1 2">
    <name type="scientific">Phoxinus phoxinus</name>
    <name type="common">Eurasian minnow</name>
    <dbReference type="NCBI Taxonomy" id="58324"/>
    <lineage>
        <taxon>Eukaryota</taxon>
        <taxon>Metazoa</taxon>
        <taxon>Chordata</taxon>
        <taxon>Craniata</taxon>
        <taxon>Vertebrata</taxon>
        <taxon>Euteleostomi</taxon>
        <taxon>Actinopterygii</taxon>
        <taxon>Neopterygii</taxon>
        <taxon>Teleostei</taxon>
        <taxon>Ostariophysi</taxon>
        <taxon>Cypriniformes</taxon>
        <taxon>Leuciscidae</taxon>
        <taxon>Phoxininae</taxon>
        <taxon>Phoxinus</taxon>
    </lineage>
</organism>
<dbReference type="EMBL" id="JAYKXH010000025">
    <property type="protein sequence ID" value="KAK7121397.1"/>
    <property type="molecule type" value="Genomic_DNA"/>
</dbReference>
<evidence type="ECO:0000313" key="1">
    <source>
        <dbReference type="EMBL" id="KAK7121397.1"/>
    </source>
</evidence>
<protein>
    <submittedName>
        <fullName evidence="1">Uncharacterized protein</fullName>
    </submittedName>
</protein>
<comment type="caution">
    <text evidence="1">The sequence shown here is derived from an EMBL/GenBank/DDBJ whole genome shotgun (WGS) entry which is preliminary data.</text>
</comment>
<dbReference type="AlphaFoldDB" id="A0AAN9C406"/>
<dbReference type="Proteomes" id="UP001364617">
    <property type="component" value="Unassembled WGS sequence"/>
</dbReference>